<reference evidence="2 3" key="1">
    <citation type="submission" date="2016-04" db="EMBL/GenBank/DDBJ databases">
        <title>Reclassification of Paraburkholderia panaciterrae (Farh et al. 2015) Dobritsa &amp; Samadpour 2016 as a later homotypic synonym of Paraburkholderia ginsengiterrae (Farh et al. 2015) Dobritsa &amp; Samadpour 2016.</title>
        <authorList>
            <person name="Dobritsa A.P."/>
            <person name="Kutumbaka K."/>
            <person name="Samadpour M."/>
        </authorList>
    </citation>
    <scope>NUCLEOTIDE SEQUENCE [LARGE SCALE GENOMIC DNA]</scope>
    <source>
        <strain evidence="2 3">DCY85</strain>
    </source>
</reference>
<gene>
    <name evidence="2" type="ORF">A6V37_07550</name>
</gene>
<comment type="caution">
    <text evidence="2">The sequence shown here is derived from an EMBL/GenBank/DDBJ whole genome shotgun (WGS) entry which is preliminary data.</text>
</comment>
<accession>A0A1A9N266</accession>
<evidence type="ECO:0000313" key="3">
    <source>
        <dbReference type="Proteomes" id="UP000078116"/>
    </source>
</evidence>
<dbReference type="Pfam" id="PF13577">
    <property type="entry name" value="SnoaL_4"/>
    <property type="match status" value="1"/>
</dbReference>
<dbReference type="Gene3D" id="3.10.450.50">
    <property type="match status" value="1"/>
</dbReference>
<dbReference type="AlphaFoldDB" id="A0A1A9N266"/>
<protein>
    <submittedName>
        <fullName evidence="2">Bile acid 7-alpha dehydratase</fullName>
    </submittedName>
</protein>
<dbReference type="RefSeq" id="WP_064286679.1">
    <property type="nucleotide sequence ID" value="NZ_LXKA01000349.1"/>
</dbReference>
<dbReference type="Proteomes" id="UP000078116">
    <property type="component" value="Unassembled WGS sequence"/>
</dbReference>
<evidence type="ECO:0000313" key="2">
    <source>
        <dbReference type="EMBL" id="OAJ54484.1"/>
    </source>
</evidence>
<dbReference type="InterPro" id="IPR032710">
    <property type="entry name" value="NTF2-like_dom_sf"/>
</dbReference>
<feature type="domain" description="SnoaL-like" evidence="1">
    <location>
        <begin position="13"/>
        <end position="136"/>
    </location>
</feature>
<dbReference type="STRING" id="1462993.A6V36_07180"/>
<sequence length="174" mass="19527">MTNIDQLETRLRRREDADAIRRLKARYLACCDMKDPQGMRDCFAPGQVRIDYGRIGVFDDRDQLVAIFEQLGCHPHIVEMHHGVNPQIDVLDDTHARGTWGLHYQMTNTQDQTITQLGAYYEDEYVKLNGIWKIAGTRCVVTSTLVASYGDTAPGVRFAGRQPSTGAAVQALDA</sequence>
<organism evidence="2 3">
    <name type="scientific">Paraburkholderia ginsengiterrae</name>
    <dbReference type="NCBI Taxonomy" id="1462993"/>
    <lineage>
        <taxon>Bacteria</taxon>
        <taxon>Pseudomonadati</taxon>
        <taxon>Pseudomonadota</taxon>
        <taxon>Betaproteobacteria</taxon>
        <taxon>Burkholderiales</taxon>
        <taxon>Burkholderiaceae</taxon>
        <taxon>Paraburkholderia</taxon>
    </lineage>
</organism>
<dbReference type="EMBL" id="LXKA01000349">
    <property type="protein sequence ID" value="OAJ54484.1"/>
    <property type="molecule type" value="Genomic_DNA"/>
</dbReference>
<evidence type="ECO:0000259" key="1">
    <source>
        <dbReference type="Pfam" id="PF13577"/>
    </source>
</evidence>
<name>A0A1A9N266_9BURK</name>
<dbReference type="SUPFAM" id="SSF54427">
    <property type="entry name" value="NTF2-like"/>
    <property type="match status" value="1"/>
</dbReference>
<dbReference type="InterPro" id="IPR037401">
    <property type="entry name" value="SnoaL-like"/>
</dbReference>
<proteinExistence type="predicted"/>
<dbReference type="OrthoDB" id="4571298at2"/>